<dbReference type="InterPro" id="IPR052520">
    <property type="entry name" value="ATL_DNA_repair"/>
</dbReference>
<dbReference type="OrthoDB" id="9132167at2"/>
<dbReference type="InterPro" id="IPR036388">
    <property type="entry name" value="WH-like_DNA-bd_sf"/>
</dbReference>
<comment type="caution">
    <text evidence="3">The sequence shown here is derived from an EMBL/GenBank/DDBJ whole genome shotgun (WGS) entry which is preliminary data.</text>
</comment>
<dbReference type="PATRIC" id="fig|1046627.3.peg.2952"/>
<dbReference type="Gene3D" id="1.10.10.10">
    <property type="entry name" value="Winged helix-like DNA-binding domain superfamily/Winged helix DNA-binding domain"/>
    <property type="match status" value="1"/>
</dbReference>
<dbReference type="CDD" id="cd06445">
    <property type="entry name" value="ATase"/>
    <property type="match status" value="1"/>
</dbReference>
<keyword evidence="4" id="KW-1185">Reference proteome</keyword>
<dbReference type="eggNOG" id="COG3695">
    <property type="taxonomic scope" value="Bacteria"/>
</dbReference>
<gene>
    <name evidence="3" type="ORF">BZARG_563</name>
</gene>
<dbReference type="NCBIfam" id="TIGR00589">
    <property type="entry name" value="ogt"/>
    <property type="match status" value="1"/>
</dbReference>
<evidence type="ECO:0000313" key="3">
    <source>
        <dbReference type="EMBL" id="EGV42170.1"/>
    </source>
</evidence>
<dbReference type="InterPro" id="IPR036217">
    <property type="entry name" value="MethylDNA_cys_MeTrfase_DNAb"/>
</dbReference>
<dbReference type="GO" id="GO:0006281">
    <property type="term" value="P:DNA repair"/>
    <property type="evidence" value="ECO:0007669"/>
    <property type="project" value="InterPro"/>
</dbReference>
<evidence type="ECO:0000256" key="1">
    <source>
        <dbReference type="ARBA" id="ARBA00022763"/>
    </source>
</evidence>
<name>G2EHH6_9FLAO</name>
<dbReference type="EMBL" id="AFXZ01000067">
    <property type="protein sequence ID" value="EGV42170.1"/>
    <property type="molecule type" value="Genomic_DNA"/>
</dbReference>
<dbReference type="InterPro" id="IPR014048">
    <property type="entry name" value="MethylDNA_cys_MeTrfase_DNA-bd"/>
</dbReference>
<dbReference type="PANTHER" id="PTHR42942">
    <property type="entry name" value="6-O-METHYLGUANINE DNA METHYLTRANSFERASE"/>
    <property type="match status" value="1"/>
</dbReference>
<feature type="domain" description="Methylated-DNA-[protein]-cysteine S-methyltransferase DNA binding" evidence="2">
    <location>
        <begin position="8"/>
        <end position="88"/>
    </location>
</feature>
<dbReference type="STRING" id="1046627.BZARG_563"/>
<dbReference type="GO" id="GO:0003824">
    <property type="term" value="F:catalytic activity"/>
    <property type="evidence" value="ECO:0007669"/>
    <property type="project" value="InterPro"/>
</dbReference>
<evidence type="ECO:0000259" key="2">
    <source>
        <dbReference type="Pfam" id="PF01035"/>
    </source>
</evidence>
<evidence type="ECO:0000313" key="4">
    <source>
        <dbReference type="Proteomes" id="UP000003730"/>
    </source>
</evidence>
<reference evidence="3 4" key="1">
    <citation type="journal article" date="2008" name="Int. J. Syst. Evol. Microbiol.">
        <title>Bizionia argentinensis sp. nov., isolated from surface marine water in Antarctica.</title>
        <authorList>
            <person name="Bercovich A."/>
            <person name="Vazquez S.C."/>
            <person name="Yankilevich P."/>
            <person name="Coria S.H."/>
            <person name="Foti M."/>
            <person name="Hernandez E."/>
            <person name="Vidal A."/>
            <person name="Ruberto L."/>
            <person name="Melo C."/>
            <person name="Marenssi S."/>
            <person name="Criscuolo M."/>
            <person name="Memoli M."/>
            <person name="Arguelles M."/>
            <person name="Mac Cormack W.P."/>
        </authorList>
    </citation>
    <scope>NUCLEOTIDE SEQUENCE [LARGE SCALE GENOMIC DNA]</scope>
    <source>
        <strain evidence="3 4">JUB59</strain>
    </source>
</reference>
<organism evidence="3 4">
    <name type="scientific">Bizionia argentinensis JUB59</name>
    <dbReference type="NCBI Taxonomy" id="1046627"/>
    <lineage>
        <taxon>Bacteria</taxon>
        <taxon>Pseudomonadati</taxon>
        <taxon>Bacteroidota</taxon>
        <taxon>Flavobacteriia</taxon>
        <taxon>Flavobacteriales</taxon>
        <taxon>Flavobacteriaceae</taxon>
        <taxon>Bizionia</taxon>
    </lineage>
</organism>
<keyword evidence="1" id="KW-0227">DNA damage</keyword>
<proteinExistence type="predicted"/>
<accession>G2EHH6</accession>
<dbReference type="SUPFAM" id="SSF46767">
    <property type="entry name" value="Methylated DNA-protein cysteine methyltransferase, C-terminal domain"/>
    <property type="match status" value="1"/>
</dbReference>
<protein>
    <submittedName>
        <fullName evidence="3">MGMT family protein</fullName>
    </submittedName>
</protein>
<dbReference type="RefSeq" id="WP_008639582.1">
    <property type="nucleotide sequence ID" value="NZ_AFXZ01000067.1"/>
</dbReference>
<sequence length="109" mass="12241">MKPETVSFYDKVYQVARQIPFGRVTSYGAIATFLGAAKSARMVGYAMNGSHNKDVPAHRVVNRKGLLTGKHHFDGTNLMQQLLESEGIQVIDNQIQDFDSVFWEPRKAL</sequence>
<dbReference type="PANTHER" id="PTHR42942:SF1">
    <property type="entry name" value="ALKYLTRANSFERASE-LIKE PROTEIN 1"/>
    <property type="match status" value="1"/>
</dbReference>
<dbReference type="Proteomes" id="UP000003730">
    <property type="component" value="Unassembled WGS sequence"/>
</dbReference>
<dbReference type="Pfam" id="PF01035">
    <property type="entry name" value="DNA_binding_1"/>
    <property type="match status" value="1"/>
</dbReference>
<dbReference type="AlphaFoldDB" id="G2EHH6"/>